<name>A0A2P2NQG3_RHIMU</name>
<feature type="transmembrane region" description="Helical" evidence="1">
    <location>
        <begin position="12"/>
        <end position="30"/>
    </location>
</feature>
<accession>A0A2P2NQG3</accession>
<protein>
    <submittedName>
        <fullName evidence="2">Uncharacterized protein</fullName>
    </submittedName>
</protein>
<sequence length="47" mass="5589">MFYKQGRPKCGGFCPVLFFCIVLTINYSLLKWHVHSDCFYTLFDSMM</sequence>
<proteinExistence type="predicted"/>
<organism evidence="2">
    <name type="scientific">Rhizophora mucronata</name>
    <name type="common">Asiatic mangrove</name>
    <dbReference type="NCBI Taxonomy" id="61149"/>
    <lineage>
        <taxon>Eukaryota</taxon>
        <taxon>Viridiplantae</taxon>
        <taxon>Streptophyta</taxon>
        <taxon>Embryophyta</taxon>
        <taxon>Tracheophyta</taxon>
        <taxon>Spermatophyta</taxon>
        <taxon>Magnoliopsida</taxon>
        <taxon>eudicotyledons</taxon>
        <taxon>Gunneridae</taxon>
        <taxon>Pentapetalae</taxon>
        <taxon>rosids</taxon>
        <taxon>fabids</taxon>
        <taxon>Malpighiales</taxon>
        <taxon>Rhizophoraceae</taxon>
        <taxon>Rhizophora</taxon>
    </lineage>
</organism>
<keyword evidence="1" id="KW-0812">Transmembrane</keyword>
<reference evidence="2" key="1">
    <citation type="submission" date="2018-02" db="EMBL/GenBank/DDBJ databases">
        <title>Rhizophora mucronata_Transcriptome.</title>
        <authorList>
            <person name="Meera S.P."/>
            <person name="Sreeshan A."/>
            <person name="Augustine A."/>
        </authorList>
    </citation>
    <scope>NUCLEOTIDE SEQUENCE</scope>
    <source>
        <tissue evidence="2">Leaf</tissue>
    </source>
</reference>
<keyword evidence="1" id="KW-1133">Transmembrane helix</keyword>
<evidence type="ECO:0000313" key="2">
    <source>
        <dbReference type="EMBL" id="MBX44651.1"/>
    </source>
</evidence>
<evidence type="ECO:0000256" key="1">
    <source>
        <dbReference type="SAM" id="Phobius"/>
    </source>
</evidence>
<dbReference type="AlphaFoldDB" id="A0A2P2NQG3"/>
<keyword evidence="1" id="KW-0472">Membrane</keyword>
<dbReference type="EMBL" id="GGEC01064167">
    <property type="protein sequence ID" value="MBX44651.1"/>
    <property type="molecule type" value="Transcribed_RNA"/>
</dbReference>